<evidence type="ECO:0000313" key="2">
    <source>
        <dbReference type="EMBL" id="ELR15232.1"/>
    </source>
</evidence>
<feature type="compositionally biased region" description="Low complexity" evidence="1">
    <location>
        <begin position="160"/>
        <end position="177"/>
    </location>
</feature>
<feature type="compositionally biased region" description="Low complexity" evidence="1">
    <location>
        <begin position="141"/>
        <end position="150"/>
    </location>
</feature>
<proteinExistence type="predicted"/>
<keyword evidence="3" id="KW-1185">Reference proteome</keyword>
<dbReference type="AlphaFoldDB" id="L8GQQ3"/>
<feature type="compositionally biased region" description="Low complexity" evidence="1">
    <location>
        <begin position="37"/>
        <end position="78"/>
    </location>
</feature>
<protein>
    <submittedName>
        <fullName evidence="2">Uncharacterized protein</fullName>
    </submittedName>
</protein>
<organism evidence="2 3">
    <name type="scientific">Acanthamoeba castellanii (strain ATCC 30010 / Neff)</name>
    <dbReference type="NCBI Taxonomy" id="1257118"/>
    <lineage>
        <taxon>Eukaryota</taxon>
        <taxon>Amoebozoa</taxon>
        <taxon>Discosea</taxon>
        <taxon>Longamoebia</taxon>
        <taxon>Centramoebida</taxon>
        <taxon>Acanthamoebidae</taxon>
        <taxon>Acanthamoeba</taxon>
    </lineage>
</organism>
<dbReference type="RefSeq" id="XP_004337245.1">
    <property type="nucleotide sequence ID" value="XM_004337197.1"/>
</dbReference>
<dbReference type="KEGG" id="acan:ACA1_219470"/>
<evidence type="ECO:0000256" key="1">
    <source>
        <dbReference type="SAM" id="MobiDB-lite"/>
    </source>
</evidence>
<evidence type="ECO:0000313" key="3">
    <source>
        <dbReference type="Proteomes" id="UP000011083"/>
    </source>
</evidence>
<name>L8GQQ3_ACACF</name>
<dbReference type="GeneID" id="14915842"/>
<accession>L8GQQ3</accession>
<dbReference type="EMBL" id="KB008036">
    <property type="protein sequence ID" value="ELR15232.1"/>
    <property type="molecule type" value="Genomic_DNA"/>
</dbReference>
<feature type="region of interest" description="Disordered" evidence="1">
    <location>
        <begin position="128"/>
        <end position="190"/>
    </location>
</feature>
<sequence>MDDERELKDRRYSLYFLLNSDEEQLPLDSCRCGDLASSSFPSSPVYSWSSSSPASRSQSVSPTPTTAASTSTTAFAPPRSCFQQDWGSSQPYYYHTYQSGGTSTVDEVVTQPCRDKSLLQFKEKIESALKSQHHHRRTQESSSPSPNNNNVNDNAERPRPSASSSRRSRQRSPSTSSAIPPAYSLSSPTALPHLPGQSSFLYCRKKITRKQSKKRLTPERRTVFYNCRVFEDGRQLHYTRDNKLLLVVIQLEDHH</sequence>
<dbReference type="VEuPathDB" id="AmoebaDB:ACA1_219470"/>
<reference evidence="2 3" key="1">
    <citation type="journal article" date="2013" name="Genome Biol.">
        <title>Genome of Acanthamoeba castellanii highlights extensive lateral gene transfer and early evolution of tyrosine kinase signaling.</title>
        <authorList>
            <person name="Clarke M."/>
            <person name="Lohan A.J."/>
            <person name="Liu B."/>
            <person name="Lagkouvardos I."/>
            <person name="Roy S."/>
            <person name="Zafar N."/>
            <person name="Bertelli C."/>
            <person name="Schilde C."/>
            <person name="Kianianmomeni A."/>
            <person name="Burglin T.R."/>
            <person name="Frech C."/>
            <person name="Turcotte B."/>
            <person name="Kopec K.O."/>
            <person name="Synnott J.M."/>
            <person name="Choo C."/>
            <person name="Paponov I."/>
            <person name="Finkler A."/>
            <person name="Soon Heng Tan C."/>
            <person name="Hutchins A.P."/>
            <person name="Weinmeier T."/>
            <person name="Rattei T."/>
            <person name="Chu J.S."/>
            <person name="Gimenez G."/>
            <person name="Irimia M."/>
            <person name="Rigden D.J."/>
            <person name="Fitzpatrick D.A."/>
            <person name="Lorenzo-Morales J."/>
            <person name="Bateman A."/>
            <person name="Chiu C.H."/>
            <person name="Tang P."/>
            <person name="Hegemann P."/>
            <person name="Fromm H."/>
            <person name="Raoult D."/>
            <person name="Greub G."/>
            <person name="Miranda-Saavedra D."/>
            <person name="Chen N."/>
            <person name="Nash P."/>
            <person name="Ginger M.L."/>
            <person name="Horn M."/>
            <person name="Schaap P."/>
            <person name="Caler L."/>
            <person name="Loftus B."/>
        </authorList>
    </citation>
    <scope>NUCLEOTIDE SEQUENCE [LARGE SCALE GENOMIC DNA]</scope>
    <source>
        <strain evidence="2 3">Neff</strain>
    </source>
</reference>
<gene>
    <name evidence="2" type="ORF">ACA1_219470</name>
</gene>
<feature type="region of interest" description="Disordered" evidence="1">
    <location>
        <begin position="37"/>
        <end position="82"/>
    </location>
</feature>
<dbReference type="Proteomes" id="UP000011083">
    <property type="component" value="Unassembled WGS sequence"/>
</dbReference>